<dbReference type="CDD" id="cd03814">
    <property type="entry name" value="GT4-like"/>
    <property type="match status" value="1"/>
</dbReference>
<name>A0A2M8PF75_9CHLR</name>
<dbReference type="Pfam" id="PF13439">
    <property type="entry name" value="Glyco_transf_4"/>
    <property type="match status" value="1"/>
</dbReference>
<organism evidence="2 3">
    <name type="scientific">Candidatus Thermofonsia Clade 1 bacterium</name>
    <dbReference type="NCBI Taxonomy" id="2364210"/>
    <lineage>
        <taxon>Bacteria</taxon>
        <taxon>Bacillati</taxon>
        <taxon>Chloroflexota</taxon>
        <taxon>Candidatus Thermofontia</taxon>
        <taxon>Candidatus Thermofonsia Clade 1</taxon>
    </lineage>
</organism>
<dbReference type="Proteomes" id="UP000229681">
    <property type="component" value="Unassembled WGS sequence"/>
</dbReference>
<dbReference type="InterPro" id="IPR050194">
    <property type="entry name" value="Glycosyltransferase_grp1"/>
</dbReference>
<feature type="domain" description="Glycosyltransferase subfamily 4-like N-terminal" evidence="1">
    <location>
        <begin position="49"/>
        <end position="211"/>
    </location>
</feature>
<reference evidence="2 3" key="1">
    <citation type="submission" date="2017-11" db="EMBL/GenBank/DDBJ databases">
        <title>Evolution of Phototrophy in the Chloroflexi Phylum Driven by Horizontal Gene Transfer.</title>
        <authorList>
            <person name="Ward L.M."/>
            <person name="Hemp J."/>
            <person name="Shih P.M."/>
            <person name="Mcglynn S.E."/>
            <person name="Fischer W."/>
        </authorList>
    </citation>
    <scope>NUCLEOTIDE SEQUENCE [LARGE SCALE GENOMIC DNA]</scope>
    <source>
        <strain evidence="2">JP3_13</strain>
    </source>
</reference>
<protein>
    <submittedName>
        <fullName evidence="2">Glycosyl transferase</fullName>
    </submittedName>
</protein>
<keyword evidence="2" id="KW-0808">Transferase</keyword>
<dbReference type="EMBL" id="PGTM01000076">
    <property type="protein sequence ID" value="PJF36151.1"/>
    <property type="molecule type" value="Genomic_DNA"/>
</dbReference>
<comment type="caution">
    <text evidence="2">The sequence shown here is derived from an EMBL/GenBank/DDBJ whole genome shotgun (WGS) entry which is preliminary data.</text>
</comment>
<dbReference type="GO" id="GO:0016757">
    <property type="term" value="F:glycosyltransferase activity"/>
    <property type="evidence" value="ECO:0007669"/>
    <property type="project" value="InterPro"/>
</dbReference>
<dbReference type="PANTHER" id="PTHR45947:SF3">
    <property type="entry name" value="SULFOQUINOVOSYL TRANSFERASE SQD2"/>
    <property type="match status" value="1"/>
</dbReference>
<evidence type="ECO:0000313" key="2">
    <source>
        <dbReference type="EMBL" id="PJF36151.1"/>
    </source>
</evidence>
<proteinExistence type="predicted"/>
<accession>A0A2M8PF75</accession>
<sequence>MAAQCAPLGSRHHAHAVLQPRYACGQNCAELGEAMRVALYTETFLPKIDGIVRVVCLTLEHLQRRGIQAVVVAPEQGMREYAGAPVIGVPCVRNPVYPEGRIGFPSWQVYRKVKAFAPDLIHSFHPVNIGMMGVVHGHWLHRPILSSFHLDIAHMAAHYGLPLLGKALRLLVTYGFNQSDYSLAPSRLIQAKMRAEGVKRVGWWQRGVDAEQFHPRFRREEVRAALSDGHPEDVLLLYVGRLAPEKNLEQLRAVLERVPHTRLAFVGGGPQREALAAHFAGLPVHFAGYRTGRGLAEAYASADLFVFPSAFESFGLVILEAMASGLPVISTRVGGATDMIAEGVNGFTVEVGDVEGMVEAVRYFACQPERLQAAKRAARARAERLDWSVIMDALIDCYRALIRGEQPPL</sequence>
<gene>
    <name evidence="2" type="ORF">CUN49_06945</name>
</gene>
<dbReference type="AlphaFoldDB" id="A0A2M8PF75"/>
<dbReference type="Gene3D" id="3.40.50.2000">
    <property type="entry name" value="Glycogen Phosphorylase B"/>
    <property type="match status" value="2"/>
</dbReference>
<dbReference type="InterPro" id="IPR028098">
    <property type="entry name" value="Glyco_trans_4-like_N"/>
</dbReference>
<dbReference type="Pfam" id="PF13692">
    <property type="entry name" value="Glyco_trans_1_4"/>
    <property type="match status" value="1"/>
</dbReference>
<dbReference type="SUPFAM" id="SSF53756">
    <property type="entry name" value="UDP-Glycosyltransferase/glycogen phosphorylase"/>
    <property type="match status" value="1"/>
</dbReference>
<evidence type="ECO:0000313" key="3">
    <source>
        <dbReference type="Proteomes" id="UP000229681"/>
    </source>
</evidence>
<evidence type="ECO:0000259" key="1">
    <source>
        <dbReference type="Pfam" id="PF13439"/>
    </source>
</evidence>
<dbReference type="PANTHER" id="PTHR45947">
    <property type="entry name" value="SULFOQUINOVOSYL TRANSFERASE SQD2"/>
    <property type="match status" value="1"/>
</dbReference>